<comment type="caution">
    <text evidence="5">The sequence shown here is derived from an EMBL/GenBank/DDBJ whole genome shotgun (WGS) entry which is preliminary data.</text>
</comment>
<dbReference type="SUPFAM" id="SSF48008">
    <property type="entry name" value="GntR ligand-binding domain-like"/>
    <property type="match status" value="1"/>
</dbReference>
<organism evidence="5 6">
    <name type="scientific">Microbacterium soli</name>
    <dbReference type="NCBI Taxonomy" id="446075"/>
    <lineage>
        <taxon>Bacteria</taxon>
        <taxon>Bacillati</taxon>
        <taxon>Actinomycetota</taxon>
        <taxon>Actinomycetes</taxon>
        <taxon>Micrococcales</taxon>
        <taxon>Microbacteriaceae</taxon>
        <taxon>Microbacterium</taxon>
    </lineage>
</organism>
<reference evidence="6" key="1">
    <citation type="journal article" date="2019" name="Int. J. Syst. Evol. Microbiol.">
        <title>The Global Catalogue of Microorganisms (GCM) 10K type strain sequencing project: providing services to taxonomists for standard genome sequencing and annotation.</title>
        <authorList>
            <consortium name="The Broad Institute Genomics Platform"/>
            <consortium name="The Broad Institute Genome Sequencing Center for Infectious Disease"/>
            <person name="Wu L."/>
            <person name="Ma J."/>
        </authorList>
    </citation>
    <scope>NUCLEOTIDE SEQUENCE [LARGE SCALE GENOMIC DNA]</scope>
    <source>
        <strain evidence="6">JCM 17024</strain>
    </source>
</reference>
<dbReference type="Proteomes" id="UP001501591">
    <property type="component" value="Unassembled WGS sequence"/>
</dbReference>
<dbReference type="Pfam" id="PF07729">
    <property type="entry name" value="FCD"/>
    <property type="match status" value="1"/>
</dbReference>
<dbReference type="EMBL" id="BAABCP010000001">
    <property type="protein sequence ID" value="GAA3942991.1"/>
    <property type="molecule type" value="Genomic_DNA"/>
</dbReference>
<dbReference type="SUPFAM" id="SSF46785">
    <property type="entry name" value="Winged helix' DNA-binding domain"/>
    <property type="match status" value="1"/>
</dbReference>
<evidence type="ECO:0000256" key="3">
    <source>
        <dbReference type="ARBA" id="ARBA00023163"/>
    </source>
</evidence>
<dbReference type="PANTHER" id="PTHR43537">
    <property type="entry name" value="TRANSCRIPTIONAL REGULATOR, GNTR FAMILY"/>
    <property type="match status" value="1"/>
</dbReference>
<keyword evidence="2" id="KW-0238">DNA-binding</keyword>
<proteinExistence type="predicted"/>
<dbReference type="Pfam" id="PF00392">
    <property type="entry name" value="GntR"/>
    <property type="match status" value="1"/>
</dbReference>
<dbReference type="InterPro" id="IPR036388">
    <property type="entry name" value="WH-like_DNA-bd_sf"/>
</dbReference>
<dbReference type="Gene3D" id="1.10.10.10">
    <property type="entry name" value="Winged helix-like DNA-binding domain superfamily/Winged helix DNA-binding domain"/>
    <property type="match status" value="1"/>
</dbReference>
<dbReference type="PANTHER" id="PTHR43537:SF44">
    <property type="entry name" value="GNTR FAMILY REGULATORY PROTEIN"/>
    <property type="match status" value="1"/>
</dbReference>
<evidence type="ECO:0000259" key="4">
    <source>
        <dbReference type="PROSITE" id="PS50949"/>
    </source>
</evidence>
<dbReference type="InterPro" id="IPR011711">
    <property type="entry name" value="GntR_C"/>
</dbReference>
<dbReference type="Gene3D" id="1.20.120.530">
    <property type="entry name" value="GntR ligand-binding domain-like"/>
    <property type="match status" value="1"/>
</dbReference>
<keyword evidence="3" id="KW-0804">Transcription</keyword>
<dbReference type="InterPro" id="IPR036390">
    <property type="entry name" value="WH_DNA-bd_sf"/>
</dbReference>
<sequence>MTLPLGDLRFLVLDTLGREICNGTIPPGATFTTESIEERFRVSRPVVREALRALQALGLLAAKRRVGVSVLPLASWNVYDIHVIRWRLAGPSREAQLRSLTELRGAIEPAAAQLAAQRATANEAGDLVGLSARLYAAGKSGDAEEFLHLDIQFHRRILELSGNEMLAKLQPLVEEVLLGRSQYDLQPQFPALVALQFHVDVAMAIQTGDAAKAARSVVAIADRALDEMRRIWEQELDEITRS</sequence>
<dbReference type="RefSeq" id="WP_344819535.1">
    <property type="nucleotide sequence ID" value="NZ_BAABCP010000001.1"/>
</dbReference>
<keyword evidence="1" id="KW-0805">Transcription regulation</keyword>
<evidence type="ECO:0000256" key="2">
    <source>
        <dbReference type="ARBA" id="ARBA00023125"/>
    </source>
</evidence>
<keyword evidence="6" id="KW-1185">Reference proteome</keyword>
<evidence type="ECO:0000313" key="6">
    <source>
        <dbReference type="Proteomes" id="UP001501591"/>
    </source>
</evidence>
<name>A0ABP7NCT3_9MICO</name>
<feature type="domain" description="HTH gntR-type" evidence="4">
    <location>
        <begin position="6"/>
        <end position="73"/>
    </location>
</feature>
<dbReference type="SMART" id="SM00895">
    <property type="entry name" value="FCD"/>
    <property type="match status" value="1"/>
</dbReference>
<dbReference type="InterPro" id="IPR000524">
    <property type="entry name" value="Tscrpt_reg_HTH_GntR"/>
</dbReference>
<dbReference type="SMART" id="SM00345">
    <property type="entry name" value="HTH_GNTR"/>
    <property type="match status" value="1"/>
</dbReference>
<protein>
    <submittedName>
        <fullName evidence="5">FCD domain-containing protein</fullName>
    </submittedName>
</protein>
<evidence type="ECO:0000256" key="1">
    <source>
        <dbReference type="ARBA" id="ARBA00023015"/>
    </source>
</evidence>
<accession>A0ABP7NCT3</accession>
<gene>
    <name evidence="5" type="ORF">GCM10022383_21080</name>
</gene>
<evidence type="ECO:0000313" key="5">
    <source>
        <dbReference type="EMBL" id="GAA3942991.1"/>
    </source>
</evidence>
<dbReference type="InterPro" id="IPR008920">
    <property type="entry name" value="TF_FadR/GntR_C"/>
</dbReference>
<dbReference type="PROSITE" id="PS50949">
    <property type="entry name" value="HTH_GNTR"/>
    <property type="match status" value="1"/>
</dbReference>